<accession>A0A5C3LXC6</accession>
<dbReference type="EMBL" id="ML213613">
    <property type="protein sequence ID" value="TFK36558.1"/>
    <property type="molecule type" value="Genomic_DNA"/>
</dbReference>
<name>A0A5C3LXC6_9AGAR</name>
<proteinExistence type="predicted"/>
<evidence type="ECO:0000313" key="2">
    <source>
        <dbReference type="Proteomes" id="UP000308652"/>
    </source>
</evidence>
<evidence type="ECO:0000313" key="1">
    <source>
        <dbReference type="EMBL" id="TFK36558.1"/>
    </source>
</evidence>
<dbReference type="OrthoDB" id="3344043at2759"/>
<organism evidence="1 2">
    <name type="scientific">Crucibulum laeve</name>
    <dbReference type="NCBI Taxonomy" id="68775"/>
    <lineage>
        <taxon>Eukaryota</taxon>
        <taxon>Fungi</taxon>
        <taxon>Dikarya</taxon>
        <taxon>Basidiomycota</taxon>
        <taxon>Agaricomycotina</taxon>
        <taxon>Agaricomycetes</taxon>
        <taxon>Agaricomycetidae</taxon>
        <taxon>Agaricales</taxon>
        <taxon>Agaricineae</taxon>
        <taxon>Nidulariaceae</taxon>
        <taxon>Crucibulum</taxon>
    </lineage>
</organism>
<keyword evidence="2" id="KW-1185">Reference proteome</keyword>
<gene>
    <name evidence="1" type="ORF">BDQ12DRAFT_686620</name>
</gene>
<protein>
    <submittedName>
        <fullName evidence="1">Uncharacterized protein</fullName>
    </submittedName>
</protein>
<sequence>MPSVNFLIFHRYPFIHLHPSYTDCLPPIHNAWLHASSKPSLENQTLHMQIRAPNCLARAINAAQCDRSRYTATLAQRTHGPKRGGSEARIESLGAVSNSSSMNRAMYAQQDAEECYGGIVHTLPNVPGYAWDSVDVVASAALKRRRLKEMGLDDSGMVDLADELKAGLGVT</sequence>
<dbReference type="AlphaFoldDB" id="A0A5C3LXC6"/>
<reference evidence="1 2" key="1">
    <citation type="journal article" date="2019" name="Nat. Ecol. Evol.">
        <title>Megaphylogeny resolves global patterns of mushroom evolution.</title>
        <authorList>
            <person name="Varga T."/>
            <person name="Krizsan K."/>
            <person name="Foldi C."/>
            <person name="Dima B."/>
            <person name="Sanchez-Garcia M."/>
            <person name="Sanchez-Ramirez S."/>
            <person name="Szollosi G.J."/>
            <person name="Szarkandi J.G."/>
            <person name="Papp V."/>
            <person name="Albert L."/>
            <person name="Andreopoulos W."/>
            <person name="Angelini C."/>
            <person name="Antonin V."/>
            <person name="Barry K.W."/>
            <person name="Bougher N.L."/>
            <person name="Buchanan P."/>
            <person name="Buyck B."/>
            <person name="Bense V."/>
            <person name="Catcheside P."/>
            <person name="Chovatia M."/>
            <person name="Cooper J."/>
            <person name="Damon W."/>
            <person name="Desjardin D."/>
            <person name="Finy P."/>
            <person name="Geml J."/>
            <person name="Haridas S."/>
            <person name="Hughes K."/>
            <person name="Justo A."/>
            <person name="Karasinski D."/>
            <person name="Kautmanova I."/>
            <person name="Kiss B."/>
            <person name="Kocsube S."/>
            <person name="Kotiranta H."/>
            <person name="LaButti K.M."/>
            <person name="Lechner B.E."/>
            <person name="Liimatainen K."/>
            <person name="Lipzen A."/>
            <person name="Lukacs Z."/>
            <person name="Mihaltcheva S."/>
            <person name="Morgado L.N."/>
            <person name="Niskanen T."/>
            <person name="Noordeloos M.E."/>
            <person name="Ohm R.A."/>
            <person name="Ortiz-Santana B."/>
            <person name="Ovrebo C."/>
            <person name="Racz N."/>
            <person name="Riley R."/>
            <person name="Savchenko A."/>
            <person name="Shiryaev A."/>
            <person name="Soop K."/>
            <person name="Spirin V."/>
            <person name="Szebenyi C."/>
            <person name="Tomsovsky M."/>
            <person name="Tulloss R.E."/>
            <person name="Uehling J."/>
            <person name="Grigoriev I.V."/>
            <person name="Vagvolgyi C."/>
            <person name="Papp T."/>
            <person name="Martin F.M."/>
            <person name="Miettinen O."/>
            <person name="Hibbett D.S."/>
            <person name="Nagy L.G."/>
        </authorList>
    </citation>
    <scope>NUCLEOTIDE SEQUENCE [LARGE SCALE GENOMIC DNA]</scope>
    <source>
        <strain evidence="1 2">CBS 166.37</strain>
    </source>
</reference>
<dbReference type="Proteomes" id="UP000308652">
    <property type="component" value="Unassembled WGS sequence"/>
</dbReference>